<dbReference type="InParanoid" id="A0A3Q7FK66"/>
<proteinExistence type="predicted"/>
<dbReference type="Gramene" id="Solyc03g081207.1.1">
    <property type="protein sequence ID" value="Solyc03g081207.1.1"/>
    <property type="gene ID" value="Solyc03g081207.1"/>
</dbReference>
<dbReference type="EnsemblPlants" id="Solyc03g081207.1.1">
    <property type="protein sequence ID" value="Solyc03g081207.1.1"/>
    <property type="gene ID" value="Solyc03g081207.1"/>
</dbReference>
<accession>A0A3Q7FK66</accession>
<name>A0A3Q7FK66_SOLLC</name>
<organism evidence="1">
    <name type="scientific">Solanum lycopersicum</name>
    <name type="common">Tomato</name>
    <name type="synonym">Lycopersicon esculentum</name>
    <dbReference type="NCBI Taxonomy" id="4081"/>
    <lineage>
        <taxon>Eukaryota</taxon>
        <taxon>Viridiplantae</taxon>
        <taxon>Streptophyta</taxon>
        <taxon>Embryophyta</taxon>
        <taxon>Tracheophyta</taxon>
        <taxon>Spermatophyta</taxon>
        <taxon>Magnoliopsida</taxon>
        <taxon>eudicotyledons</taxon>
        <taxon>Gunneridae</taxon>
        <taxon>Pentapetalae</taxon>
        <taxon>asterids</taxon>
        <taxon>lamiids</taxon>
        <taxon>Solanales</taxon>
        <taxon>Solanaceae</taxon>
        <taxon>Solanoideae</taxon>
        <taxon>Solaneae</taxon>
        <taxon>Solanum</taxon>
        <taxon>Solanum subgen. Lycopersicon</taxon>
    </lineage>
</organism>
<evidence type="ECO:0000313" key="2">
    <source>
        <dbReference type="Proteomes" id="UP000004994"/>
    </source>
</evidence>
<keyword evidence="2" id="KW-1185">Reference proteome</keyword>
<reference evidence="1" key="1">
    <citation type="journal article" date="2012" name="Nature">
        <title>The tomato genome sequence provides insights into fleshy fruit evolution.</title>
        <authorList>
            <consortium name="Tomato Genome Consortium"/>
        </authorList>
    </citation>
    <scope>NUCLEOTIDE SEQUENCE [LARGE SCALE GENOMIC DNA]</scope>
    <source>
        <strain evidence="1">cv. Heinz 1706</strain>
    </source>
</reference>
<sequence length="65" mass="7330">MGRIQPFGIIPTCIGSRNPLPVDRRKRVRFRRYPIVGEPDVGNVLKLLSLNLDTSFCSCNSDNLI</sequence>
<protein>
    <submittedName>
        <fullName evidence="1">Uncharacterized protein</fullName>
    </submittedName>
</protein>
<reference evidence="1" key="2">
    <citation type="submission" date="2019-01" db="UniProtKB">
        <authorList>
            <consortium name="EnsemblPlants"/>
        </authorList>
    </citation>
    <scope>IDENTIFICATION</scope>
    <source>
        <strain evidence="1">cv. Heinz 1706</strain>
    </source>
</reference>
<evidence type="ECO:0000313" key="1">
    <source>
        <dbReference type="EnsemblPlants" id="Solyc03g081207.1.1"/>
    </source>
</evidence>
<dbReference type="Proteomes" id="UP000004994">
    <property type="component" value="Chromosome 3"/>
</dbReference>
<dbReference type="AlphaFoldDB" id="A0A3Q7FK66"/>